<dbReference type="InterPro" id="IPR010982">
    <property type="entry name" value="Lambda_DNA-bd_dom_sf"/>
</dbReference>
<sequence>MGARATSRDVARLAGVAQSTVSYVLSGKGSISPETRQRVLRAVKELGYQPNLAARAMRTRKTGRVAVVMGIPIYNPVHMLAGAGSAAEAAGYVMEMHSVDGNIQDRSERILELAGSRQYEGILSFAPTLPTLEQNAPRDVSIVTSVNFDDDMHTAGELADATPVEAFIEHLAALGHTRFLHVAGPPHFASAQRRNQVYAATIERLGLVSLGIVGYDWTGEAGVESIRALPDGTPPLAVIAANDLVAVGVMRGAAERGWSVPGDISVTGWDNYDVSPFLFPSLTTVDNDRAEAGRRAMLRLIAALRDEPPPDGLAPLNQIIWRESTAAPST</sequence>
<feature type="domain" description="HTH lacI-type" evidence="4">
    <location>
        <begin position="5"/>
        <end position="59"/>
    </location>
</feature>
<dbReference type="Proteomes" id="UP000469185">
    <property type="component" value="Unassembled WGS sequence"/>
</dbReference>
<keyword evidence="6" id="KW-1185">Reference proteome</keyword>
<dbReference type="InterPro" id="IPR000843">
    <property type="entry name" value="HTH_LacI"/>
</dbReference>
<dbReference type="PROSITE" id="PS50932">
    <property type="entry name" value="HTH_LACI_2"/>
    <property type="match status" value="1"/>
</dbReference>
<dbReference type="PANTHER" id="PTHR30146">
    <property type="entry name" value="LACI-RELATED TRANSCRIPTIONAL REPRESSOR"/>
    <property type="match status" value="1"/>
</dbReference>
<dbReference type="AlphaFoldDB" id="A0A6N9YQ32"/>
<dbReference type="SUPFAM" id="SSF53822">
    <property type="entry name" value="Periplasmic binding protein-like I"/>
    <property type="match status" value="1"/>
</dbReference>
<evidence type="ECO:0000259" key="4">
    <source>
        <dbReference type="PROSITE" id="PS50932"/>
    </source>
</evidence>
<dbReference type="Gene3D" id="1.10.260.40">
    <property type="entry name" value="lambda repressor-like DNA-binding domains"/>
    <property type="match status" value="1"/>
</dbReference>
<dbReference type="Pfam" id="PF13377">
    <property type="entry name" value="Peripla_BP_3"/>
    <property type="match status" value="1"/>
</dbReference>
<name>A0A6N9YQ32_9ACTN</name>
<dbReference type="GO" id="GO:0003700">
    <property type="term" value="F:DNA-binding transcription factor activity"/>
    <property type="evidence" value="ECO:0007669"/>
    <property type="project" value="TreeGrafter"/>
</dbReference>
<dbReference type="SUPFAM" id="SSF47413">
    <property type="entry name" value="lambda repressor-like DNA-binding domains"/>
    <property type="match status" value="1"/>
</dbReference>
<keyword evidence="2" id="KW-0238">DNA-binding</keyword>
<dbReference type="InterPro" id="IPR046335">
    <property type="entry name" value="LacI/GalR-like_sensor"/>
</dbReference>
<accession>A0A6N9YQ32</accession>
<comment type="caution">
    <text evidence="5">The sequence shown here is derived from an EMBL/GenBank/DDBJ whole genome shotgun (WGS) entry which is preliminary data.</text>
</comment>
<dbReference type="InterPro" id="IPR028082">
    <property type="entry name" value="Peripla_BP_I"/>
</dbReference>
<evidence type="ECO:0000256" key="1">
    <source>
        <dbReference type="ARBA" id="ARBA00023015"/>
    </source>
</evidence>
<dbReference type="EMBL" id="JAAGOB010000009">
    <property type="protein sequence ID" value="NED97092.1"/>
    <property type="molecule type" value="Genomic_DNA"/>
</dbReference>
<dbReference type="GO" id="GO:0000976">
    <property type="term" value="F:transcription cis-regulatory region binding"/>
    <property type="evidence" value="ECO:0007669"/>
    <property type="project" value="TreeGrafter"/>
</dbReference>
<gene>
    <name evidence="5" type="ORF">G1H11_17460</name>
</gene>
<evidence type="ECO:0000256" key="3">
    <source>
        <dbReference type="ARBA" id="ARBA00023163"/>
    </source>
</evidence>
<protein>
    <submittedName>
        <fullName evidence="5">LacI family transcriptional regulator</fullName>
    </submittedName>
</protein>
<evidence type="ECO:0000313" key="5">
    <source>
        <dbReference type="EMBL" id="NED97092.1"/>
    </source>
</evidence>
<reference evidence="5 6" key="1">
    <citation type="submission" date="2020-02" db="EMBL/GenBank/DDBJ databases">
        <authorList>
            <person name="Li X.-J."/>
            <person name="Feng X.-M."/>
        </authorList>
    </citation>
    <scope>NUCLEOTIDE SEQUENCE [LARGE SCALE GENOMIC DNA]</scope>
    <source>
        <strain evidence="5 6">CGMCC 4.7225</strain>
    </source>
</reference>
<dbReference type="CDD" id="cd01392">
    <property type="entry name" value="HTH_LacI"/>
    <property type="match status" value="1"/>
</dbReference>
<dbReference type="Pfam" id="PF00356">
    <property type="entry name" value="LacI"/>
    <property type="match status" value="1"/>
</dbReference>
<proteinExistence type="predicted"/>
<keyword evidence="1" id="KW-0805">Transcription regulation</keyword>
<dbReference type="PANTHER" id="PTHR30146:SF155">
    <property type="entry name" value="ALANINE RACEMASE"/>
    <property type="match status" value="1"/>
</dbReference>
<keyword evidence="3" id="KW-0804">Transcription</keyword>
<evidence type="ECO:0000313" key="6">
    <source>
        <dbReference type="Proteomes" id="UP000469185"/>
    </source>
</evidence>
<dbReference type="SMART" id="SM00354">
    <property type="entry name" value="HTH_LACI"/>
    <property type="match status" value="1"/>
</dbReference>
<organism evidence="5 6">
    <name type="scientific">Phytoactinopolyspora alkaliphila</name>
    <dbReference type="NCBI Taxonomy" id="1783498"/>
    <lineage>
        <taxon>Bacteria</taxon>
        <taxon>Bacillati</taxon>
        <taxon>Actinomycetota</taxon>
        <taxon>Actinomycetes</taxon>
        <taxon>Jiangellales</taxon>
        <taxon>Jiangellaceae</taxon>
        <taxon>Phytoactinopolyspora</taxon>
    </lineage>
</organism>
<evidence type="ECO:0000256" key="2">
    <source>
        <dbReference type="ARBA" id="ARBA00023125"/>
    </source>
</evidence>
<dbReference type="Gene3D" id="3.40.50.2300">
    <property type="match status" value="2"/>
</dbReference>